<comment type="similarity">
    <text evidence="3 9">Belongs to the cytochrome c oxidase bacterial subunit 4 family.</text>
</comment>
<sequence>MMKELFPIKQVMGFVFSLVLTAVALAVYFLDMSFQLGMTILLVTAFIQAALQLVFFMHAGESNDKNAIYTNVYYAIAIALVTVFGTLLTLIWGYM</sequence>
<evidence type="ECO:0000313" key="10">
    <source>
        <dbReference type="EMBL" id="GGA87309.1"/>
    </source>
</evidence>
<reference evidence="10" key="1">
    <citation type="journal article" date="2014" name="Int. J. Syst. Evol. Microbiol.">
        <title>Complete genome sequence of Corynebacterium casei LMG S-19264T (=DSM 44701T), isolated from a smear-ripened cheese.</title>
        <authorList>
            <consortium name="US DOE Joint Genome Institute (JGI-PGF)"/>
            <person name="Walter F."/>
            <person name="Albersmeier A."/>
            <person name="Kalinowski J."/>
            <person name="Ruckert C."/>
        </authorList>
    </citation>
    <scope>NUCLEOTIDE SEQUENCE</scope>
    <source>
        <strain evidence="10">CGMCC 1.12408</strain>
    </source>
</reference>
<dbReference type="InterPro" id="IPR005171">
    <property type="entry name" value="Cyt_c_oxidase_su4_prok"/>
</dbReference>
<protein>
    <recommendedName>
        <fullName evidence="9">Quinol oxidase subunit 4</fullName>
        <ecNumber evidence="9">1.10.3.-</ecNumber>
    </recommendedName>
</protein>
<evidence type="ECO:0000256" key="5">
    <source>
        <dbReference type="ARBA" id="ARBA00022692"/>
    </source>
</evidence>
<dbReference type="GO" id="GO:0015078">
    <property type="term" value="F:proton transmembrane transporter activity"/>
    <property type="evidence" value="ECO:0007669"/>
    <property type="project" value="TreeGrafter"/>
</dbReference>
<keyword evidence="6 9" id="KW-1133">Transmembrane helix</keyword>
<dbReference type="InterPro" id="IPR014250">
    <property type="entry name" value="QoxD"/>
</dbReference>
<dbReference type="GO" id="GO:0019646">
    <property type="term" value="P:aerobic electron transport chain"/>
    <property type="evidence" value="ECO:0007669"/>
    <property type="project" value="TreeGrafter"/>
</dbReference>
<dbReference type="NCBIfam" id="TIGR02901">
    <property type="entry name" value="QoxD"/>
    <property type="match status" value="1"/>
</dbReference>
<dbReference type="PANTHER" id="PTHR36835">
    <property type="entry name" value="CYTOCHROME BO(3) UBIQUINOL OXIDASE SUBUNIT 4"/>
    <property type="match status" value="1"/>
</dbReference>
<name>A0A916WCX4_9BACI</name>
<dbReference type="Pfam" id="PF03626">
    <property type="entry name" value="COX4_pro"/>
    <property type="match status" value="1"/>
</dbReference>
<feature type="transmembrane region" description="Helical" evidence="9">
    <location>
        <begin position="36"/>
        <end position="60"/>
    </location>
</feature>
<evidence type="ECO:0000256" key="3">
    <source>
        <dbReference type="ARBA" id="ARBA00008079"/>
    </source>
</evidence>
<evidence type="ECO:0000256" key="2">
    <source>
        <dbReference type="ARBA" id="ARBA00004651"/>
    </source>
</evidence>
<keyword evidence="8 9" id="KW-0472">Membrane</keyword>
<evidence type="ECO:0000256" key="9">
    <source>
        <dbReference type="RuleBase" id="RU367153"/>
    </source>
</evidence>
<comment type="caution">
    <text evidence="10">The sequence shown here is derived from an EMBL/GenBank/DDBJ whole genome shotgun (WGS) entry which is preliminary data.</text>
</comment>
<dbReference type="GO" id="GO:0005886">
    <property type="term" value="C:plasma membrane"/>
    <property type="evidence" value="ECO:0007669"/>
    <property type="project" value="UniProtKB-SubCell"/>
</dbReference>
<proteinExistence type="inferred from homology"/>
<dbReference type="Proteomes" id="UP000613512">
    <property type="component" value="Unassembled WGS sequence"/>
</dbReference>
<dbReference type="GO" id="GO:0042773">
    <property type="term" value="P:ATP synthesis coupled electron transport"/>
    <property type="evidence" value="ECO:0007669"/>
    <property type="project" value="UniProtKB-UniRule"/>
</dbReference>
<evidence type="ECO:0000256" key="1">
    <source>
        <dbReference type="ARBA" id="ARBA00000725"/>
    </source>
</evidence>
<dbReference type="GO" id="GO:0009486">
    <property type="term" value="F:cytochrome bo3 ubiquinol oxidase activity"/>
    <property type="evidence" value="ECO:0007669"/>
    <property type="project" value="TreeGrafter"/>
</dbReference>
<keyword evidence="7 9" id="KW-0560">Oxidoreductase</keyword>
<feature type="transmembrane region" description="Helical" evidence="9">
    <location>
        <begin position="12"/>
        <end position="30"/>
    </location>
</feature>
<evidence type="ECO:0000256" key="6">
    <source>
        <dbReference type="ARBA" id="ARBA00022989"/>
    </source>
</evidence>
<keyword evidence="11" id="KW-1185">Reference proteome</keyword>
<evidence type="ECO:0000256" key="4">
    <source>
        <dbReference type="ARBA" id="ARBA00022475"/>
    </source>
</evidence>
<accession>A0A916WCX4</accession>
<dbReference type="AlphaFoldDB" id="A0A916WCX4"/>
<keyword evidence="4 9" id="KW-1003">Cell membrane</keyword>
<gene>
    <name evidence="10" type="primary">qoxD</name>
    <name evidence="10" type="ORF">GCM10008025_32660</name>
</gene>
<evidence type="ECO:0000256" key="7">
    <source>
        <dbReference type="ARBA" id="ARBA00023002"/>
    </source>
</evidence>
<dbReference type="GO" id="GO:0015990">
    <property type="term" value="P:electron transport coupled proton transport"/>
    <property type="evidence" value="ECO:0007669"/>
    <property type="project" value="TreeGrafter"/>
</dbReference>
<evidence type="ECO:0000256" key="8">
    <source>
        <dbReference type="ARBA" id="ARBA00023136"/>
    </source>
</evidence>
<reference evidence="10" key="2">
    <citation type="submission" date="2020-09" db="EMBL/GenBank/DDBJ databases">
        <authorList>
            <person name="Sun Q."/>
            <person name="Zhou Y."/>
        </authorList>
    </citation>
    <scope>NUCLEOTIDE SEQUENCE</scope>
    <source>
        <strain evidence="10">CGMCC 1.12408</strain>
    </source>
</reference>
<feature type="transmembrane region" description="Helical" evidence="9">
    <location>
        <begin position="72"/>
        <end position="94"/>
    </location>
</feature>
<keyword evidence="5 9" id="KW-0812">Transmembrane</keyword>
<organism evidence="10 11">
    <name type="scientific">Ornithinibacillus halotolerans</name>
    <dbReference type="NCBI Taxonomy" id="1274357"/>
    <lineage>
        <taxon>Bacteria</taxon>
        <taxon>Bacillati</taxon>
        <taxon>Bacillota</taxon>
        <taxon>Bacilli</taxon>
        <taxon>Bacillales</taxon>
        <taxon>Bacillaceae</taxon>
        <taxon>Ornithinibacillus</taxon>
    </lineage>
</organism>
<dbReference type="EMBL" id="BMEY01000021">
    <property type="protein sequence ID" value="GGA87309.1"/>
    <property type="molecule type" value="Genomic_DNA"/>
</dbReference>
<comment type="function">
    <text evidence="9">Catalyzes quinol oxidation with the concomitant reduction of oxygen to water.</text>
</comment>
<dbReference type="PANTHER" id="PTHR36835:SF1">
    <property type="entry name" value="CYTOCHROME BO(3) UBIQUINOL OXIDASE SUBUNIT 4"/>
    <property type="match status" value="1"/>
</dbReference>
<evidence type="ECO:0000313" key="11">
    <source>
        <dbReference type="Proteomes" id="UP000613512"/>
    </source>
</evidence>
<comment type="subcellular location">
    <subcellularLocation>
        <location evidence="2 9">Cell membrane</location>
        <topology evidence="2 9">Multi-pass membrane protein</topology>
    </subcellularLocation>
</comment>
<dbReference type="EC" id="1.10.3.-" evidence="9"/>
<dbReference type="GO" id="GO:0016682">
    <property type="term" value="F:oxidoreductase activity, acting on diphenols and related substances as donors, oxygen as acceptor"/>
    <property type="evidence" value="ECO:0007669"/>
    <property type="project" value="UniProtKB-UniRule"/>
</dbReference>
<dbReference type="GO" id="GO:0009319">
    <property type="term" value="C:cytochrome o ubiquinol oxidase complex"/>
    <property type="evidence" value="ECO:0007669"/>
    <property type="project" value="TreeGrafter"/>
</dbReference>
<dbReference type="InterPro" id="IPR050968">
    <property type="entry name" value="Cytochrome_c_oxidase_bac_sub4"/>
</dbReference>
<comment type="catalytic activity">
    <reaction evidence="1 9">
        <text>2 a quinol + O2 = 2 a quinone + 2 H2O</text>
        <dbReference type="Rhea" id="RHEA:55376"/>
        <dbReference type="ChEBI" id="CHEBI:15377"/>
        <dbReference type="ChEBI" id="CHEBI:15379"/>
        <dbReference type="ChEBI" id="CHEBI:24646"/>
        <dbReference type="ChEBI" id="CHEBI:132124"/>
    </reaction>
</comment>